<sequence length="237" mass="25799">MRSTRVVSCDGAESDSDGQSICKSQTVISEISSTATNSPTRAFTSSTEVEVHTKEHAQQNYRRAISPSPSPTYTQYFNEGNMAMTDHTLQGHVQPQLLAHHDHAQVGPGNLQSGGIYAPFTYDKQCIPMDISSSNVPYHVAQQGESSTRTEFTADPNMQYPMHYTAPLQMYFSAVTPTPIAPSVPATVSVSSPCGDHKFNQLTSYGHGNTVLMGTVHHPSNGYFFHNAHQQTAGSNF</sequence>
<organism evidence="1">
    <name type="scientific">Proboscia inermis</name>
    <dbReference type="NCBI Taxonomy" id="420281"/>
    <lineage>
        <taxon>Eukaryota</taxon>
        <taxon>Sar</taxon>
        <taxon>Stramenopiles</taxon>
        <taxon>Ochrophyta</taxon>
        <taxon>Bacillariophyta</taxon>
        <taxon>Coscinodiscophyceae</taxon>
        <taxon>Rhizosoleniophycidae</taxon>
        <taxon>Rhizosoleniales</taxon>
        <taxon>Rhizosoleniaceae</taxon>
        <taxon>Proboscia</taxon>
    </lineage>
</organism>
<gene>
    <name evidence="1" type="ORF">PINE0816_LOCUS6553</name>
</gene>
<evidence type="ECO:0000313" key="1">
    <source>
        <dbReference type="EMBL" id="CAD8410430.1"/>
    </source>
</evidence>
<reference evidence="1" key="1">
    <citation type="submission" date="2021-01" db="EMBL/GenBank/DDBJ databases">
        <authorList>
            <person name="Corre E."/>
            <person name="Pelletier E."/>
            <person name="Niang G."/>
            <person name="Scheremetjew M."/>
            <person name="Finn R."/>
            <person name="Kale V."/>
            <person name="Holt S."/>
            <person name="Cochrane G."/>
            <person name="Meng A."/>
            <person name="Brown T."/>
            <person name="Cohen L."/>
        </authorList>
    </citation>
    <scope>NUCLEOTIDE SEQUENCE</scope>
    <source>
        <strain evidence="1">CCAP1064/1</strain>
    </source>
</reference>
<proteinExistence type="predicted"/>
<name>A0A7S0C1X5_9STRA</name>
<dbReference type="EMBL" id="HBEL01013739">
    <property type="protein sequence ID" value="CAD8410430.1"/>
    <property type="molecule type" value="Transcribed_RNA"/>
</dbReference>
<protein>
    <submittedName>
        <fullName evidence="1">Uncharacterized protein</fullName>
    </submittedName>
</protein>
<accession>A0A7S0C1X5</accession>
<dbReference type="AlphaFoldDB" id="A0A7S0C1X5"/>